<evidence type="ECO:0000259" key="1">
    <source>
        <dbReference type="Pfam" id="PF01796"/>
    </source>
</evidence>
<dbReference type="PANTHER" id="PTHR34075:SF5">
    <property type="entry name" value="BLR3430 PROTEIN"/>
    <property type="match status" value="1"/>
</dbReference>
<dbReference type="Pfam" id="PF01796">
    <property type="entry name" value="OB_ChsH2_C"/>
    <property type="match status" value="1"/>
</dbReference>
<dbReference type="RefSeq" id="WP_109335758.1">
    <property type="nucleotide sequence ID" value="NZ_CP021355.1"/>
</dbReference>
<feature type="domain" description="ChsH2 C-terminal OB-fold" evidence="1">
    <location>
        <begin position="53"/>
        <end position="107"/>
    </location>
</feature>
<evidence type="ECO:0000259" key="2">
    <source>
        <dbReference type="Pfam" id="PF12172"/>
    </source>
</evidence>
<dbReference type="SUPFAM" id="SSF50249">
    <property type="entry name" value="Nucleic acid-binding proteins"/>
    <property type="match status" value="1"/>
</dbReference>
<evidence type="ECO:0000313" key="3">
    <source>
        <dbReference type="EMBL" id="AWK76294.1"/>
    </source>
</evidence>
<dbReference type="EMBL" id="CP021355">
    <property type="protein sequence ID" value="AWK76294.1"/>
    <property type="molecule type" value="Genomic_DNA"/>
</dbReference>
<evidence type="ECO:0000313" key="4">
    <source>
        <dbReference type="Proteomes" id="UP000245711"/>
    </source>
</evidence>
<dbReference type="InterPro" id="IPR052513">
    <property type="entry name" value="Thioester_dehydratase-like"/>
</dbReference>
<accession>A0A2S2C657</accession>
<dbReference type="InterPro" id="IPR012340">
    <property type="entry name" value="NA-bd_OB-fold"/>
</dbReference>
<evidence type="ECO:0008006" key="5">
    <source>
        <dbReference type="Google" id="ProtNLM"/>
    </source>
</evidence>
<dbReference type="KEGG" id="roz:CBI38_33085"/>
<dbReference type="PANTHER" id="PTHR34075">
    <property type="entry name" value="BLR3430 PROTEIN"/>
    <property type="match status" value="1"/>
</dbReference>
<feature type="domain" description="ChsH2 rubredoxin-like zinc ribbon" evidence="2">
    <location>
        <begin position="16"/>
        <end position="51"/>
    </location>
</feature>
<dbReference type="InterPro" id="IPR002878">
    <property type="entry name" value="ChsH2_C"/>
</dbReference>
<keyword evidence="4" id="KW-1185">Reference proteome</keyword>
<sequence length="124" mass="13290">MAELRPHRDEDSVEWFDGLAAGRLLIRCCVACGRESRPDTTACPGCRGTDLGWATASGTGTVVSLVVDHSRPEPLSLGLVELDEGPWLHVRITGNPGVAIGDRVRLTVCSPEDSNPIPVFAVER</sequence>
<protein>
    <recommendedName>
        <fullName evidence="5">DUF35 domain-containing protein</fullName>
    </recommendedName>
</protein>
<dbReference type="Proteomes" id="UP000245711">
    <property type="component" value="Plasmid pRB98"/>
</dbReference>
<dbReference type="AlphaFoldDB" id="A0A2S2C657"/>
<gene>
    <name evidence="3" type="ORF">CBI38_33085</name>
</gene>
<dbReference type="Pfam" id="PF12172">
    <property type="entry name" value="zf-ChsH2"/>
    <property type="match status" value="1"/>
</dbReference>
<proteinExistence type="predicted"/>
<dbReference type="OrthoDB" id="4542282at2"/>
<dbReference type="InterPro" id="IPR022002">
    <property type="entry name" value="ChsH2_Znr"/>
</dbReference>
<name>A0A2S2C657_9NOCA</name>
<keyword evidence="3" id="KW-0614">Plasmid</keyword>
<organism evidence="3 4">
    <name type="scientific">Rhodococcus oxybenzonivorans</name>
    <dbReference type="NCBI Taxonomy" id="1990687"/>
    <lineage>
        <taxon>Bacteria</taxon>
        <taxon>Bacillati</taxon>
        <taxon>Actinomycetota</taxon>
        <taxon>Actinomycetes</taxon>
        <taxon>Mycobacteriales</taxon>
        <taxon>Nocardiaceae</taxon>
        <taxon>Rhodococcus</taxon>
    </lineage>
</organism>
<geneLocation type="plasmid" evidence="4">
    <name>prb98</name>
</geneLocation>
<reference evidence="3 4" key="1">
    <citation type="submission" date="2017-05" db="EMBL/GenBank/DDBJ databases">
        <title>Isolation of Rhodococcus sp. S2-17 biodegrading of BP-3.</title>
        <authorList>
            <person name="Lee Y."/>
            <person name="Kim K.H."/>
            <person name="Chun B.H."/>
            <person name="Jung H.S."/>
            <person name="Jeon C.O."/>
        </authorList>
    </citation>
    <scope>NUCLEOTIDE SEQUENCE [LARGE SCALE GENOMIC DNA]</scope>
    <source>
        <strain evidence="3 4">S2-17</strain>
        <plasmid evidence="4">prb98</plasmid>
    </source>
</reference>